<keyword evidence="2" id="KW-1185">Reference proteome</keyword>
<name>A0ABD3EU46_9STRA</name>
<evidence type="ECO:0000313" key="2">
    <source>
        <dbReference type="Proteomes" id="UP001632037"/>
    </source>
</evidence>
<reference evidence="1 2" key="1">
    <citation type="submission" date="2024-09" db="EMBL/GenBank/DDBJ databases">
        <title>Genome sequencing and assembly of Phytophthora oleae, isolate VK10A, causative agent of rot of olive drupes.</title>
        <authorList>
            <person name="Conti Taguali S."/>
            <person name="Riolo M."/>
            <person name="La Spada F."/>
            <person name="Cacciola S.O."/>
            <person name="Dionisio G."/>
        </authorList>
    </citation>
    <scope>NUCLEOTIDE SEQUENCE [LARGE SCALE GENOMIC DNA]</scope>
    <source>
        <strain evidence="1 2">VK10A</strain>
    </source>
</reference>
<dbReference type="EMBL" id="JBIMZQ010000060">
    <property type="protein sequence ID" value="KAL3657861.1"/>
    <property type="molecule type" value="Genomic_DNA"/>
</dbReference>
<evidence type="ECO:0000313" key="1">
    <source>
        <dbReference type="EMBL" id="KAL3657861.1"/>
    </source>
</evidence>
<dbReference type="Proteomes" id="UP001632037">
    <property type="component" value="Unassembled WGS sequence"/>
</dbReference>
<proteinExistence type="predicted"/>
<gene>
    <name evidence="1" type="ORF">V7S43_017239</name>
</gene>
<dbReference type="AlphaFoldDB" id="A0ABD3EU46"/>
<comment type="caution">
    <text evidence="1">The sequence shown here is derived from an EMBL/GenBank/DDBJ whole genome shotgun (WGS) entry which is preliminary data.</text>
</comment>
<protein>
    <submittedName>
        <fullName evidence="1">Uncharacterized protein</fullName>
    </submittedName>
</protein>
<accession>A0ABD3EU46</accession>
<organism evidence="1 2">
    <name type="scientific">Phytophthora oleae</name>
    <dbReference type="NCBI Taxonomy" id="2107226"/>
    <lineage>
        <taxon>Eukaryota</taxon>
        <taxon>Sar</taxon>
        <taxon>Stramenopiles</taxon>
        <taxon>Oomycota</taxon>
        <taxon>Peronosporomycetes</taxon>
        <taxon>Peronosporales</taxon>
        <taxon>Peronosporaceae</taxon>
        <taxon>Phytophthora</taxon>
    </lineage>
</organism>
<sequence length="63" mass="7282">MFVTLIRPTNSTVESKFNVASQSGQQNDGRLHLFDEQYFRFYAESMQPSKQKQGDFGNHTCPH</sequence>